<evidence type="ECO:0000259" key="7">
    <source>
        <dbReference type="PROSITE" id="PS50011"/>
    </source>
</evidence>
<feature type="region of interest" description="Disordered" evidence="6">
    <location>
        <begin position="281"/>
        <end position="378"/>
    </location>
</feature>
<proteinExistence type="predicted"/>
<name>A0AAU2GRW0_9ACTN</name>
<dbReference type="InterPro" id="IPR000719">
    <property type="entry name" value="Prot_kinase_dom"/>
</dbReference>
<accession>A0AAU2GRW0</accession>
<feature type="compositionally biased region" description="Pro residues" evidence="6">
    <location>
        <begin position="286"/>
        <end position="315"/>
    </location>
</feature>
<dbReference type="PANTHER" id="PTHR43289">
    <property type="entry name" value="MITOGEN-ACTIVATED PROTEIN KINASE KINASE KINASE 20-RELATED"/>
    <property type="match status" value="1"/>
</dbReference>
<evidence type="ECO:0000256" key="6">
    <source>
        <dbReference type="SAM" id="MobiDB-lite"/>
    </source>
</evidence>
<dbReference type="Gene3D" id="1.10.510.10">
    <property type="entry name" value="Transferase(Phosphotransferase) domain 1"/>
    <property type="match status" value="1"/>
</dbReference>
<keyword evidence="4 5" id="KW-0067">ATP-binding</keyword>
<reference evidence="8" key="1">
    <citation type="submission" date="2022-10" db="EMBL/GenBank/DDBJ databases">
        <title>The complete genomes of actinobacterial strains from the NBC collection.</title>
        <authorList>
            <person name="Joergensen T.S."/>
            <person name="Alvarez Arevalo M."/>
            <person name="Sterndorff E.B."/>
            <person name="Faurdal D."/>
            <person name="Vuksanovic O."/>
            <person name="Mourched A.-S."/>
            <person name="Charusanti P."/>
            <person name="Shaw S."/>
            <person name="Blin K."/>
            <person name="Weber T."/>
        </authorList>
    </citation>
    <scope>NUCLEOTIDE SEQUENCE</scope>
    <source>
        <strain evidence="8">NBC_00060</strain>
    </source>
</reference>
<keyword evidence="8" id="KW-0723">Serine/threonine-protein kinase</keyword>
<evidence type="ECO:0000256" key="4">
    <source>
        <dbReference type="ARBA" id="ARBA00022840"/>
    </source>
</evidence>
<sequence>MARLGSGGMGQVYLARSPGGRLVAVKVVRPELARDADFRRRFAREVTAARRVNGAFTAGVVDADPDASPAWLAVVYVPGVSLGEAISGHGPWSAQPVLALGAGLAEALEAIHAAGVVHRDLKPSNVLLAADGPRVIDFGISVASEDSVLTHTGMTIGTPGFMSPEQLTGQQVGPASDVFALGALLAYTATGVGPFGTGTPHALHFRAVYEQPSLASLSPELRPVVAACLAKQPDQRPTVDALLNWLTTVGGCDKGDETAAATLLLTEPGWMPDRIARLVREHSDTSPPPTPPPTPPPPPPGQPPVLPNAPAPPPVLHQAPTQIAEPSGPVLSSPASAASGSDVAEQPKGATDQARDRAPADAESLGTPRPRPEPRHRRVPPLVAALGVALATSAIVVLAVFLGETGSDGKGGESPGQEQTGSYSQSSESSSPSDSSTSTTEPSGVGPVKFAKLPKACKTITEGTLEQLVPGVTDRNGTADTSNTADRARCYWSGRDNTDHFRFLSVALWRYDSDTRSGERHAEDTYTNVIADVRTSTAAWNIKTEPVFDIGDQVTAISSDSKTNDHNYKDATLVVRTGNVVVRVYDSGTGFAGTRPPDSASMVRDATTAAKAAIESVADANR</sequence>
<dbReference type="PROSITE" id="PS00108">
    <property type="entry name" value="PROTEIN_KINASE_ST"/>
    <property type="match status" value="1"/>
</dbReference>
<dbReference type="InterPro" id="IPR011009">
    <property type="entry name" value="Kinase-like_dom_sf"/>
</dbReference>
<feature type="domain" description="Protein kinase" evidence="7">
    <location>
        <begin position="1"/>
        <end position="249"/>
    </location>
</feature>
<dbReference type="GO" id="GO:0004674">
    <property type="term" value="F:protein serine/threonine kinase activity"/>
    <property type="evidence" value="ECO:0007669"/>
    <property type="project" value="UniProtKB-KW"/>
</dbReference>
<keyword evidence="3 8" id="KW-0418">Kinase</keyword>
<dbReference type="PROSITE" id="PS00107">
    <property type="entry name" value="PROTEIN_KINASE_ATP"/>
    <property type="match status" value="1"/>
</dbReference>
<dbReference type="CDD" id="cd14014">
    <property type="entry name" value="STKc_PknB_like"/>
    <property type="match status" value="1"/>
</dbReference>
<protein>
    <submittedName>
        <fullName evidence="8">Serine/threonine protein kinase</fullName>
    </submittedName>
</protein>
<dbReference type="GO" id="GO:0005524">
    <property type="term" value="F:ATP binding"/>
    <property type="evidence" value="ECO:0007669"/>
    <property type="project" value="UniProtKB-UniRule"/>
</dbReference>
<dbReference type="SUPFAM" id="SSF56112">
    <property type="entry name" value="Protein kinase-like (PK-like)"/>
    <property type="match status" value="1"/>
</dbReference>
<dbReference type="InterPro" id="IPR008271">
    <property type="entry name" value="Ser/Thr_kinase_AS"/>
</dbReference>
<evidence type="ECO:0000313" key="8">
    <source>
        <dbReference type="EMBL" id="WTU38406.1"/>
    </source>
</evidence>
<feature type="region of interest" description="Disordered" evidence="6">
    <location>
        <begin position="407"/>
        <end position="449"/>
    </location>
</feature>
<dbReference type="InterPro" id="IPR017441">
    <property type="entry name" value="Protein_kinase_ATP_BS"/>
</dbReference>
<dbReference type="Gene3D" id="3.30.200.20">
    <property type="entry name" value="Phosphorylase Kinase, domain 1"/>
    <property type="match status" value="1"/>
</dbReference>
<dbReference type="Pfam" id="PF00069">
    <property type="entry name" value="Pkinase"/>
    <property type="match status" value="1"/>
</dbReference>
<keyword evidence="2 5" id="KW-0547">Nucleotide-binding</keyword>
<evidence type="ECO:0000256" key="5">
    <source>
        <dbReference type="PROSITE-ProRule" id="PRU10141"/>
    </source>
</evidence>
<dbReference type="PROSITE" id="PS50011">
    <property type="entry name" value="PROTEIN_KINASE_DOM"/>
    <property type="match status" value="1"/>
</dbReference>
<evidence type="ECO:0000256" key="3">
    <source>
        <dbReference type="ARBA" id="ARBA00022777"/>
    </source>
</evidence>
<keyword evidence="1" id="KW-0808">Transferase</keyword>
<feature type="binding site" evidence="5">
    <location>
        <position position="26"/>
    </location>
    <ligand>
        <name>ATP</name>
        <dbReference type="ChEBI" id="CHEBI:30616"/>
    </ligand>
</feature>
<organism evidence="8">
    <name type="scientific">Streptomyces sp. NBC_00060</name>
    <dbReference type="NCBI Taxonomy" id="2975636"/>
    <lineage>
        <taxon>Bacteria</taxon>
        <taxon>Bacillati</taxon>
        <taxon>Actinomycetota</taxon>
        <taxon>Actinomycetes</taxon>
        <taxon>Kitasatosporales</taxon>
        <taxon>Streptomycetaceae</taxon>
        <taxon>Streptomyces</taxon>
    </lineage>
</organism>
<dbReference type="PANTHER" id="PTHR43289:SF34">
    <property type="entry name" value="SERINE_THREONINE-PROTEIN KINASE YBDM-RELATED"/>
    <property type="match status" value="1"/>
</dbReference>
<gene>
    <name evidence="8" type="ORF">OHV25_01955</name>
</gene>
<feature type="compositionally biased region" description="Low complexity" evidence="6">
    <location>
        <begin position="416"/>
        <end position="444"/>
    </location>
</feature>
<evidence type="ECO:0000256" key="2">
    <source>
        <dbReference type="ARBA" id="ARBA00022741"/>
    </source>
</evidence>
<dbReference type="SMART" id="SM00220">
    <property type="entry name" value="S_TKc"/>
    <property type="match status" value="1"/>
</dbReference>
<dbReference type="EMBL" id="CP108253">
    <property type="protein sequence ID" value="WTU38406.1"/>
    <property type="molecule type" value="Genomic_DNA"/>
</dbReference>
<dbReference type="AlphaFoldDB" id="A0AAU2GRW0"/>
<evidence type="ECO:0000256" key="1">
    <source>
        <dbReference type="ARBA" id="ARBA00022679"/>
    </source>
</evidence>